<name>A0A0P1BSE3_9BASI</name>
<dbReference type="AlphaFoldDB" id="A0A0P1BSE3"/>
<keyword evidence="3" id="KW-1185">Reference proteome</keyword>
<dbReference type="EMBL" id="CCYA01000277">
    <property type="protein sequence ID" value="CEH19149.1"/>
    <property type="molecule type" value="Genomic_DNA"/>
</dbReference>
<feature type="compositionally biased region" description="Basic and acidic residues" evidence="1">
    <location>
        <begin position="70"/>
        <end position="79"/>
    </location>
</feature>
<organism evidence="2 3">
    <name type="scientific">Ceraceosorus bombacis</name>
    <dbReference type="NCBI Taxonomy" id="401625"/>
    <lineage>
        <taxon>Eukaryota</taxon>
        <taxon>Fungi</taxon>
        <taxon>Dikarya</taxon>
        <taxon>Basidiomycota</taxon>
        <taxon>Ustilaginomycotina</taxon>
        <taxon>Exobasidiomycetes</taxon>
        <taxon>Ceraceosorales</taxon>
        <taxon>Ceraceosoraceae</taxon>
        <taxon>Ceraceosorus</taxon>
    </lineage>
</organism>
<feature type="compositionally biased region" description="Polar residues" evidence="1">
    <location>
        <begin position="39"/>
        <end position="52"/>
    </location>
</feature>
<evidence type="ECO:0000313" key="3">
    <source>
        <dbReference type="Proteomes" id="UP000054845"/>
    </source>
</evidence>
<evidence type="ECO:0000313" key="2">
    <source>
        <dbReference type="EMBL" id="CEH19149.1"/>
    </source>
</evidence>
<accession>A0A0P1BSE3</accession>
<dbReference type="Proteomes" id="UP000054845">
    <property type="component" value="Unassembled WGS sequence"/>
</dbReference>
<evidence type="ECO:0000256" key="1">
    <source>
        <dbReference type="SAM" id="MobiDB-lite"/>
    </source>
</evidence>
<protein>
    <submittedName>
        <fullName evidence="2">Uncharacterized protein</fullName>
    </submittedName>
</protein>
<proteinExistence type="predicted"/>
<reference evidence="2 3" key="1">
    <citation type="submission" date="2014-09" db="EMBL/GenBank/DDBJ databases">
        <authorList>
            <person name="Magalhaes I.L.F."/>
            <person name="Oliveira U."/>
            <person name="Santos F.R."/>
            <person name="Vidigal T.H.D.A."/>
            <person name="Brescovit A.D."/>
            <person name="Santos A.J."/>
        </authorList>
    </citation>
    <scope>NUCLEOTIDE SEQUENCE [LARGE SCALE GENOMIC DNA]</scope>
</reference>
<sequence length="79" mass="8438">MSIHIDFEELHAGFACSLAVRQVTTDAASGSVRVHAATSGPNFHNSTQASNRRLTRPPARLEKPGGSTGERCDTRSCTI</sequence>
<feature type="region of interest" description="Disordered" evidence="1">
    <location>
        <begin position="36"/>
        <end position="79"/>
    </location>
</feature>